<sequence length="54" mass="6286">MWIELRYNIAPFDNISLYKIPQRPMDTRIMQACLLASTAAFPAHAHGIRGGWRW</sequence>
<keyword evidence="2" id="KW-1185">Reference proteome</keyword>
<gene>
    <name evidence="1" type="ORF">BEI_0877</name>
</gene>
<proteinExistence type="predicted"/>
<dbReference type="KEGG" id="hbe:BEI_0877"/>
<organism evidence="1 2">
    <name type="scientific">Halomonas beimenensis</name>
    <dbReference type="NCBI Taxonomy" id="475662"/>
    <lineage>
        <taxon>Bacteria</taxon>
        <taxon>Pseudomonadati</taxon>
        <taxon>Pseudomonadota</taxon>
        <taxon>Gammaproteobacteria</taxon>
        <taxon>Oceanospirillales</taxon>
        <taxon>Halomonadaceae</taxon>
        <taxon>Halomonas</taxon>
    </lineage>
</organism>
<protein>
    <submittedName>
        <fullName evidence="1">Uncharacterized protein</fullName>
    </submittedName>
</protein>
<dbReference type="Proteomes" id="UP000219993">
    <property type="component" value="Chromosome"/>
</dbReference>
<dbReference type="AlphaFoldDB" id="A0A291P4L7"/>
<evidence type="ECO:0000313" key="1">
    <source>
        <dbReference type="EMBL" id="ATJ81864.1"/>
    </source>
</evidence>
<reference evidence="1 2" key="1">
    <citation type="journal article" date="2017" name="Sci. Rep.">
        <title>Revealing the Saline Adaptation Strategies of the Halophilic Bacterium Halomonas beimenensis through High-throughput Omics and Transposon Mutagenesis Approaches.</title>
        <authorList>
            <person name="Chen Y.H."/>
            <person name="Lin S.S."/>
            <person name="Shyu Y.T."/>
        </authorList>
    </citation>
    <scope>NUCLEOTIDE SEQUENCE [LARGE SCALE GENOMIC DNA]</scope>
    <source>
        <strain evidence="1 2">NTU-111</strain>
    </source>
</reference>
<dbReference type="EMBL" id="CP021435">
    <property type="protein sequence ID" value="ATJ81864.1"/>
    <property type="molecule type" value="Genomic_DNA"/>
</dbReference>
<accession>A0A291P4L7</accession>
<evidence type="ECO:0000313" key="2">
    <source>
        <dbReference type="Proteomes" id="UP000219993"/>
    </source>
</evidence>
<name>A0A291P4L7_9GAMM</name>